<evidence type="ECO:0000313" key="3">
    <source>
        <dbReference type="Proteomes" id="UP000249451"/>
    </source>
</evidence>
<evidence type="ECO:0000256" key="1">
    <source>
        <dbReference type="SAM" id="MobiDB-lite"/>
    </source>
</evidence>
<name>A0A2W5B1G2_9CORY</name>
<reference evidence="2 3" key="1">
    <citation type="submission" date="2017-11" db="EMBL/GenBank/DDBJ databases">
        <title>Infants hospitalized years apart are colonized by the same room-sourced microbial strains.</title>
        <authorList>
            <person name="Brooks B."/>
            <person name="Olm M.R."/>
            <person name="Firek B.A."/>
            <person name="Baker R."/>
            <person name="Thomas B.C."/>
            <person name="Morowitz M.J."/>
            <person name="Banfield J.F."/>
        </authorList>
    </citation>
    <scope>NUCLEOTIDE SEQUENCE [LARGE SCALE GENOMIC DNA]</scope>
    <source>
        <strain evidence="2">S2_012_000_R3_87</strain>
    </source>
</reference>
<dbReference type="Proteomes" id="UP000249451">
    <property type="component" value="Unassembled WGS sequence"/>
</dbReference>
<dbReference type="AlphaFoldDB" id="A0A2W5B1G2"/>
<comment type="caution">
    <text evidence="2">The sequence shown here is derived from an EMBL/GenBank/DDBJ whole genome shotgun (WGS) entry which is preliminary data.</text>
</comment>
<proteinExistence type="predicted"/>
<dbReference type="EMBL" id="QFNY01000124">
    <property type="protein sequence ID" value="PZP00531.1"/>
    <property type="molecule type" value="Genomic_DNA"/>
</dbReference>
<protein>
    <submittedName>
        <fullName evidence="2">DUF2771 domain-containing protein</fullName>
    </submittedName>
</protein>
<organism evidence="2 3">
    <name type="scientific">Corynebacterium urealyticum</name>
    <dbReference type="NCBI Taxonomy" id="43771"/>
    <lineage>
        <taxon>Bacteria</taxon>
        <taxon>Bacillati</taxon>
        <taxon>Actinomycetota</taxon>
        <taxon>Actinomycetes</taxon>
        <taxon>Mycobacteriales</taxon>
        <taxon>Corynebacteriaceae</taxon>
        <taxon>Corynebacterium</taxon>
    </lineage>
</organism>
<feature type="non-terminal residue" evidence="2">
    <location>
        <position position="28"/>
    </location>
</feature>
<evidence type="ECO:0000313" key="2">
    <source>
        <dbReference type="EMBL" id="PZP00531.1"/>
    </source>
</evidence>
<gene>
    <name evidence="2" type="ORF">DI609_06150</name>
</gene>
<accession>A0A2W5B1G2</accession>
<sequence>MNSSNSQPRPEDTEQFLKRANASKPTPA</sequence>
<feature type="region of interest" description="Disordered" evidence="1">
    <location>
        <begin position="1"/>
        <end position="28"/>
    </location>
</feature>